<evidence type="ECO:0000313" key="19">
    <source>
        <dbReference type="EMBL" id="KAA0014339.1"/>
    </source>
</evidence>
<accession>A0A7V7G2M4</accession>
<dbReference type="PROSITE" id="PS51257">
    <property type="entry name" value="PROKAR_LIPOPROTEIN"/>
    <property type="match status" value="1"/>
</dbReference>
<protein>
    <submittedName>
        <fullName evidence="19">Polysaccharide export protein Wza</fullName>
    </submittedName>
</protein>
<dbReference type="Gene3D" id="3.30.1950.10">
    <property type="entry name" value="wza like domain"/>
    <property type="match status" value="1"/>
</dbReference>
<comment type="similarity">
    <text evidence="2">Belongs to the BexD/CtrA/VexA family.</text>
</comment>
<dbReference type="GO" id="GO:0046930">
    <property type="term" value="C:pore complex"/>
    <property type="evidence" value="ECO:0007669"/>
    <property type="project" value="UniProtKB-KW"/>
</dbReference>
<dbReference type="RefSeq" id="WP_149326551.1">
    <property type="nucleotide sequence ID" value="NZ_VTPY01000001.1"/>
</dbReference>
<dbReference type="Gene3D" id="3.10.560.10">
    <property type="entry name" value="Outer membrane lipoprotein wza domain like"/>
    <property type="match status" value="2"/>
</dbReference>
<evidence type="ECO:0000256" key="5">
    <source>
        <dbReference type="ARBA" id="ARBA00022597"/>
    </source>
</evidence>
<keyword evidence="10" id="KW-0626">Porin</keyword>
<organism evidence="19 20">
    <name type="scientific">Billgrantia pellis</name>
    <dbReference type="NCBI Taxonomy" id="2606936"/>
    <lineage>
        <taxon>Bacteria</taxon>
        <taxon>Pseudomonadati</taxon>
        <taxon>Pseudomonadota</taxon>
        <taxon>Gammaproteobacteria</taxon>
        <taxon>Oceanospirillales</taxon>
        <taxon>Halomonadaceae</taxon>
        <taxon>Billgrantia</taxon>
    </lineage>
</organism>
<comment type="subcellular location">
    <subcellularLocation>
        <location evidence="1">Cell outer membrane</location>
        <topology evidence="1">Multi-pass membrane protein</topology>
    </subcellularLocation>
</comment>
<feature type="domain" description="SLBB" evidence="18">
    <location>
        <begin position="168"/>
        <end position="246"/>
    </location>
</feature>
<evidence type="ECO:0000259" key="17">
    <source>
        <dbReference type="Pfam" id="PF18412"/>
    </source>
</evidence>
<keyword evidence="11" id="KW-0472">Membrane</keyword>
<feature type="domain" description="SLBB" evidence="18">
    <location>
        <begin position="252"/>
        <end position="338"/>
    </location>
</feature>
<dbReference type="Gene3D" id="1.20.5.70">
    <property type="match status" value="1"/>
</dbReference>
<evidence type="ECO:0000256" key="3">
    <source>
        <dbReference type="ARBA" id="ARBA00022448"/>
    </source>
</evidence>
<evidence type="ECO:0000313" key="20">
    <source>
        <dbReference type="Proteomes" id="UP000486760"/>
    </source>
</evidence>
<dbReference type="InterPro" id="IPR003715">
    <property type="entry name" value="Poly_export_N"/>
</dbReference>
<dbReference type="GO" id="GO:0009279">
    <property type="term" value="C:cell outer membrane"/>
    <property type="evidence" value="ECO:0007669"/>
    <property type="project" value="UniProtKB-SubCell"/>
</dbReference>
<evidence type="ECO:0000256" key="15">
    <source>
        <dbReference type="SAM" id="SignalP"/>
    </source>
</evidence>
<evidence type="ECO:0000256" key="1">
    <source>
        <dbReference type="ARBA" id="ARBA00004571"/>
    </source>
</evidence>
<keyword evidence="6" id="KW-0812">Transmembrane</keyword>
<keyword evidence="13" id="KW-0998">Cell outer membrane</keyword>
<dbReference type="GO" id="GO:0015159">
    <property type="term" value="F:polysaccharide transmembrane transporter activity"/>
    <property type="evidence" value="ECO:0007669"/>
    <property type="project" value="InterPro"/>
</dbReference>
<dbReference type="Pfam" id="PF02563">
    <property type="entry name" value="Poly_export"/>
    <property type="match status" value="1"/>
</dbReference>
<evidence type="ECO:0000256" key="6">
    <source>
        <dbReference type="ARBA" id="ARBA00022692"/>
    </source>
</evidence>
<feature type="domain" description="Polysaccharide export protein N-terminal" evidence="16">
    <location>
        <begin position="78"/>
        <end position="162"/>
    </location>
</feature>
<gene>
    <name evidence="19" type="ORF">F0A17_01400</name>
</gene>
<keyword evidence="8" id="KW-0625">Polysaccharide transport</keyword>
<evidence type="ECO:0000256" key="11">
    <source>
        <dbReference type="ARBA" id="ARBA00023136"/>
    </source>
</evidence>
<dbReference type="EMBL" id="VTPY01000001">
    <property type="protein sequence ID" value="KAA0014339.1"/>
    <property type="molecule type" value="Genomic_DNA"/>
</dbReference>
<evidence type="ECO:0000256" key="14">
    <source>
        <dbReference type="ARBA" id="ARBA00023288"/>
    </source>
</evidence>
<dbReference type="InterPro" id="IPR054765">
    <property type="entry name" value="SLBB_dom"/>
</dbReference>
<keyword evidence="20" id="KW-1185">Reference proteome</keyword>
<dbReference type="InterPro" id="IPR040716">
    <property type="entry name" value="Wza_C"/>
</dbReference>
<comment type="caution">
    <text evidence="19">The sequence shown here is derived from an EMBL/GenBank/DDBJ whole genome shotgun (WGS) entry which is preliminary data.</text>
</comment>
<evidence type="ECO:0000256" key="7">
    <source>
        <dbReference type="ARBA" id="ARBA00022729"/>
    </source>
</evidence>
<dbReference type="AlphaFoldDB" id="A0A7V7G2M4"/>
<evidence type="ECO:0000256" key="4">
    <source>
        <dbReference type="ARBA" id="ARBA00022452"/>
    </source>
</evidence>
<evidence type="ECO:0000256" key="13">
    <source>
        <dbReference type="ARBA" id="ARBA00023237"/>
    </source>
</evidence>
<dbReference type="Pfam" id="PF18412">
    <property type="entry name" value="Wza_C"/>
    <property type="match status" value="1"/>
</dbReference>
<evidence type="ECO:0000259" key="16">
    <source>
        <dbReference type="Pfam" id="PF02563"/>
    </source>
</evidence>
<feature type="domain" description="Outer-membrane lipoprotein Wza C-terminal" evidence="17">
    <location>
        <begin position="341"/>
        <end position="369"/>
    </location>
</feature>
<dbReference type="GO" id="GO:0015288">
    <property type="term" value="F:porin activity"/>
    <property type="evidence" value="ECO:0007669"/>
    <property type="project" value="UniProtKB-KW"/>
</dbReference>
<keyword evidence="14" id="KW-0449">Lipoprotein</keyword>
<dbReference type="Proteomes" id="UP000486760">
    <property type="component" value="Unassembled WGS sequence"/>
</dbReference>
<keyword evidence="12" id="KW-0564">Palmitate</keyword>
<evidence type="ECO:0000259" key="18">
    <source>
        <dbReference type="Pfam" id="PF22461"/>
    </source>
</evidence>
<proteinExistence type="inferred from homology"/>
<dbReference type="NCBIfam" id="NF011658">
    <property type="entry name" value="PRK15078.1"/>
    <property type="match status" value="1"/>
</dbReference>
<dbReference type="Pfam" id="PF22461">
    <property type="entry name" value="SLBB_2"/>
    <property type="match status" value="2"/>
</dbReference>
<sequence length="373" mass="39889">MNKLTRGTCFAVALLPLGVIGGCALAPGGHIDYEAQEVSLDEQVDIVSITPELISTYRTDNGTSKAQGVTPELANELENYEYRVGPGDVLNIVVYEHPELTIPAGGERSAEESGNIVHSDGTIYYPYIGNLKVEGRTVGEIRQMITSRLATYVTEPQVEVRVAAFHSKKVYVSGEVNAPGAQPITNVPLTILDAISAAGGATENANWHNITLTRNGQERTLSLYEMLKRGDLTHNSLLQPGDVLHVASAENQNISVMGQVRNPGNITTGRERMSLTDALGRAGGVVESRAEPSGIFVIRGNPPGSEKMATVYQLDISNAVALNMGSYFPLEPHDVVYVTSAPLARWNNVISLLLPSISLPGNVASTSNEVGDL</sequence>
<evidence type="ECO:0000256" key="10">
    <source>
        <dbReference type="ARBA" id="ARBA00023114"/>
    </source>
</evidence>
<evidence type="ECO:0000256" key="9">
    <source>
        <dbReference type="ARBA" id="ARBA00023065"/>
    </source>
</evidence>
<keyword evidence="5" id="KW-0762">Sugar transport</keyword>
<evidence type="ECO:0000256" key="8">
    <source>
        <dbReference type="ARBA" id="ARBA00023047"/>
    </source>
</evidence>
<dbReference type="InterPro" id="IPR049712">
    <property type="entry name" value="Poly_export"/>
</dbReference>
<feature type="signal peptide" evidence="15">
    <location>
        <begin position="1"/>
        <end position="26"/>
    </location>
</feature>
<feature type="chain" id="PRO_5031439434" evidence="15">
    <location>
        <begin position="27"/>
        <end position="373"/>
    </location>
</feature>
<dbReference type="PANTHER" id="PTHR33619:SF3">
    <property type="entry name" value="POLYSACCHARIDE EXPORT PROTEIN GFCE-RELATED"/>
    <property type="match status" value="1"/>
</dbReference>
<evidence type="ECO:0000256" key="2">
    <source>
        <dbReference type="ARBA" id="ARBA00009450"/>
    </source>
</evidence>
<keyword evidence="3" id="KW-0813">Transport</keyword>
<keyword evidence="9" id="KW-0406">Ion transport</keyword>
<name>A0A7V7G2M4_9GAMM</name>
<reference evidence="19 20" key="1">
    <citation type="submission" date="2019-08" db="EMBL/GenBank/DDBJ databases">
        <title>Bioinformatics analysis of the strain L3 and L5.</title>
        <authorList>
            <person name="Li X."/>
        </authorList>
    </citation>
    <scope>NUCLEOTIDE SEQUENCE [LARGE SCALE GENOMIC DNA]</scope>
    <source>
        <strain evidence="19 20">L5</strain>
    </source>
</reference>
<keyword evidence="4" id="KW-1134">Transmembrane beta strand</keyword>
<evidence type="ECO:0000256" key="12">
    <source>
        <dbReference type="ARBA" id="ARBA00023139"/>
    </source>
</evidence>
<dbReference type="GO" id="GO:0006811">
    <property type="term" value="P:monoatomic ion transport"/>
    <property type="evidence" value="ECO:0007669"/>
    <property type="project" value="UniProtKB-KW"/>
</dbReference>
<keyword evidence="7 15" id="KW-0732">Signal</keyword>
<dbReference type="PANTHER" id="PTHR33619">
    <property type="entry name" value="POLYSACCHARIDE EXPORT PROTEIN GFCE-RELATED"/>
    <property type="match status" value="1"/>
</dbReference>